<comment type="caution">
    <text evidence="2">The sequence shown here is derived from an EMBL/GenBank/DDBJ whole genome shotgun (WGS) entry which is preliminary data.</text>
</comment>
<organism evidence="2 3">
    <name type="scientific">Engystomops pustulosus</name>
    <name type="common">Tungara frog</name>
    <name type="synonym">Physalaemus pustulosus</name>
    <dbReference type="NCBI Taxonomy" id="76066"/>
    <lineage>
        <taxon>Eukaryota</taxon>
        <taxon>Metazoa</taxon>
        <taxon>Chordata</taxon>
        <taxon>Craniata</taxon>
        <taxon>Vertebrata</taxon>
        <taxon>Euteleostomi</taxon>
        <taxon>Amphibia</taxon>
        <taxon>Batrachia</taxon>
        <taxon>Anura</taxon>
        <taxon>Neobatrachia</taxon>
        <taxon>Hyloidea</taxon>
        <taxon>Leptodactylidae</taxon>
        <taxon>Leiuperinae</taxon>
        <taxon>Engystomops</taxon>
    </lineage>
</organism>
<dbReference type="InterPro" id="IPR032718">
    <property type="entry name" value="PGBD4_Znf_C"/>
</dbReference>
<dbReference type="EMBL" id="WNYA01000007">
    <property type="protein sequence ID" value="KAG8563530.1"/>
    <property type="molecule type" value="Genomic_DNA"/>
</dbReference>
<dbReference type="AlphaFoldDB" id="A0AAV7ARZ2"/>
<feature type="domain" description="PiggyBac transposable element-derived protein 4 C-terminal zinc-finger" evidence="1">
    <location>
        <begin position="83"/>
        <end position="126"/>
    </location>
</feature>
<sequence length="131" mass="14966">MRKSRVWYKKLAVHIMQMALYNAYVLHRYAGQRGTFLEFQEEVIKYFLFGDQEGGSASTSGSEATSRIVPGQHFPGVVPQTASKGRSQKRCRVCSKNGIRKDTIHHCETCPEKPGLCMKDCFRIYHTSLDF</sequence>
<evidence type="ECO:0000313" key="2">
    <source>
        <dbReference type="EMBL" id="KAG8563530.1"/>
    </source>
</evidence>
<dbReference type="PANTHER" id="PTHR46599">
    <property type="entry name" value="PIGGYBAC TRANSPOSABLE ELEMENT-DERIVED PROTEIN 4"/>
    <property type="match status" value="1"/>
</dbReference>
<gene>
    <name evidence="2" type="ORF">GDO81_016116</name>
</gene>
<dbReference type="PANTHER" id="PTHR46599:SF3">
    <property type="entry name" value="PIGGYBAC TRANSPOSABLE ELEMENT-DERIVED PROTEIN 4"/>
    <property type="match status" value="1"/>
</dbReference>
<dbReference type="Proteomes" id="UP000824782">
    <property type="component" value="Unassembled WGS sequence"/>
</dbReference>
<evidence type="ECO:0000313" key="3">
    <source>
        <dbReference type="Proteomes" id="UP000824782"/>
    </source>
</evidence>
<evidence type="ECO:0000259" key="1">
    <source>
        <dbReference type="Pfam" id="PF13842"/>
    </source>
</evidence>
<name>A0AAV7ARZ2_ENGPU</name>
<keyword evidence="3" id="KW-1185">Reference proteome</keyword>
<accession>A0AAV7ARZ2</accession>
<proteinExistence type="predicted"/>
<reference evidence="2" key="1">
    <citation type="thesis" date="2020" institute="ProQuest LLC" country="789 East Eisenhower Parkway, Ann Arbor, MI, USA">
        <title>Comparative Genomics and Chromosome Evolution.</title>
        <authorList>
            <person name="Mudd A.B."/>
        </authorList>
    </citation>
    <scope>NUCLEOTIDE SEQUENCE</scope>
    <source>
        <strain evidence="2">237g6f4</strain>
        <tissue evidence="2">Blood</tissue>
    </source>
</reference>
<protein>
    <recommendedName>
        <fullName evidence="1">PiggyBac transposable element-derived protein 4 C-terminal zinc-finger domain-containing protein</fullName>
    </recommendedName>
</protein>
<dbReference type="Pfam" id="PF13842">
    <property type="entry name" value="zf-Tnp_2"/>
    <property type="match status" value="1"/>
</dbReference>